<dbReference type="SUPFAM" id="SSF50249">
    <property type="entry name" value="Nucleic acid-binding proteins"/>
    <property type="match status" value="1"/>
</dbReference>
<dbReference type="Gene3D" id="2.40.50.140">
    <property type="entry name" value="Nucleic acid-binding proteins"/>
    <property type="match status" value="1"/>
</dbReference>
<dbReference type="Gene3D" id="3.40.50.150">
    <property type="entry name" value="Vaccinia Virus protein VP39"/>
    <property type="match status" value="1"/>
</dbReference>
<dbReference type="PROSITE" id="PS01230">
    <property type="entry name" value="TRMA_1"/>
    <property type="match status" value="1"/>
</dbReference>
<dbReference type="InterPro" id="IPR030390">
    <property type="entry name" value="MeTrfase_TrmA_AS"/>
</dbReference>
<dbReference type="GO" id="GO:0070041">
    <property type="term" value="F:rRNA (uridine-C5-)-methyltransferase activity"/>
    <property type="evidence" value="ECO:0007669"/>
    <property type="project" value="TreeGrafter"/>
</dbReference>
<dbReference type="EC" id="2.1.1.-" evidence="7"/>
<proteinExistence type="inferred from homology"/>
<feature type="domain" description="TRAM" evidence="6">
    <location>
        <begin position="1"/>
        <end position="60"/>
    </location>
</feature>
<dbReference type="PROSITE" id="PS50926">
    <property type="entry name" value="TRAM"/>
    <property type="match status" value="1"/>
</dbReference>
<evidence type="ECO:0000313" key="8">
    <source>
        <dbReference type="Proteomes" id="UP000006875"/>
    </source>
</evidence>
<gene>
    <name evidence="7" type="ordered locus">Ilyop_1277</name>
</gene>
<accession>E3H9E9</accession>
<feature type="active site" description="Nucleophile" evidence="4">
    <location>
        <position position="409"/>
    </location>
</feature>
<dbReference type="HOGENOM" id="CLU_014689_7_1_0"/>
<evidence type="ECO:0000313" key="7">
    <source>
        <dbReference type="EMBL" id="ADO83058.1"/>
    </source>
</evidence>
<dbReference type="Gene3D" id="2.40.50.1070">
    <property type="match status" value="1"/>
</dbReference>
<feature type="active site" evidence="5">
    <location>
        <position position="409"/>
    </location>
</feature>
<dbReference type="InterPro" id="IPR012340">
    <property type="entry name" value="NA-bd_OB-fold"/>
</dbReference>
<reference evidence="7 8" key="1">
    <citation type="journal article" date="2010" name="Stand. Genomic Sci.">
        <title>Complete genome sequence of Ilyobacter polytropus type strain (CuHbu1).</title>
        <authorList>
            <person name="Sikorski J."/>
            <person name="Chertkov O."/>
            <person name="Lapidus A."/>
            <person name="Nolan M."/>
            <person name="Lucas S."/>
            <person name="Del Rio T.G."/>
            <person name="Tice H."/>
            <person name="Cheng J.F."/>
            <person name="Tapia R."/>
            <person name="Han C."/>
            <person name="Goodwin L."/>
            <person name="Pitluck S."/>
            <person name="Liolios K."/>
            <person name="Ivanova N."/>
            <person name="Mavromatis K."/>
            <person name="Mikhailova N."/>
            <person name="Pati A."/>
            <person name="Chen A."/>
            <person name="Palaniappan K."/>
            <person name="Land M."/>
            <person name="Hauser L."/>
            <person name="Chang Y.J."/>
            <person name="Jeffries C.D."/>
            <person name="Brambilla E."/>
            <person name="Yasawong M."/>
            <person name="Rohde M."/>
            <person name="Pukall R."/>
            <person name="Spring S."/>
            <person name="Goker M."/>
            <person name="Woyke T."/>
            <person name="Bristow J."/>
            <person name="Eisen J.A."/>
            <person name="Markowitz V."/>
            <person name="Hugenholtz P."/>
            <person name="Kyrpides N.C."/>
            <person name="Klenk H.P."/>
        </authorList>
    </citation>
    <scope>NUCLEOTIDE SEQUENCE [LARGE SCALE GENOMIC DNA]</scope>
    <source>
        <strain evidence="8">ATCC 51220 / DSM 2926 / LMG 16218 / CuHBu1</strain>
    </source>
</reference>
<evidence type="ECO:0000256" key="1">
    <source>
        <dbReference type="ARBA" id="ARBA00022603"/>
    </source>
</evidence>
<evidence type="ECO:0000256" key="4">
    <source>
        <dbReference type="PROSITE-ProRule" id="PRU01024"/>
    </source>
</evidence>
<dbReference type="KEGG" id="ipo:Ilyop_1277"/>
<dbReference type="RefSeq" id="WP_013387725.1">
    <property type="nucleotide sequence ID" value="NC_014632.1"/>
</dbReference>
<keyword evidence="1 4" id="KW-0489">Methyltransferase</keyword>
<protein>
    <submittedName>
        <fullName evidence="7">23S rRNA m(5)U-1939 methyltransferase</fullName>
        <ecNumber evidence="7">2.1.1.-</ecNumber>
    </submittedName>
</protein>
<keyword evidence="3 4" id="KW-0949">S-adenosyl-L-methionine</keyword>
<keyword evidence="2 4" id="KW-0808">Transferase</keyword>
<evidence type="ECO:0000256" key="3">
    <source>
        <dbReference type="ARBA" id="ARBA00022691"/>
    </source>
</evidence>
<dbReference type="Pfam" id="PF05958">
    <property type="entry name" value="tRNA_U5-meth_tr"/>
    <property type="match status" value="1"/>
</dbReference>
<dbReference type="AlphaFoldDB" id="E3H9E9"/>
<feature type="binding site" evidence="4">
    <location>
        <position position="313"/>
    </location>
    <ligand>
        <name>S-adenosyl-L-methionine</name>
        <dbReference type="ChEBI" id="CHEBI:59789"/>
    </ligand>
</feature>
<dbReference type="EMBL" id="CP002281">
    <property type="protein sequence ID" value="ADO83058.1"/>
    <property type="molecule type" value="Genomic_DNA"/>
</dbReference>
<sequence length="453" mass="51942">MVLKKDQIIELDIEKLIFGGEGLGYYEKMAVFVPMSVPGDRVRVKIISLKKSYARGIIEAIIKPGEERAADKDKVTFEDFHGCDFGMLKYESQLKYKKEMVEDVLKKIGKLENFEIYDTIGSTSPKYYRNKVIEPFAYKDGKIISGFFKKKSHEVFEVSENMLQSKLANRITKELKEILNKKRIPVYDEKKHRGILRHVMVRTNSFDEAMVVLVVKGEPAKNLKKILYDLRDRCPEVKAAYISVNNKRTNVALGDEDIYVYGDEVLKEELFDIKFNISPKSFFQINLEQTKKLYETAISYFDDVKNKNIVDAYSGTGTIAMILSRWAKKVFAIEMVKSATLDAKKTSMENKIKNIDFINGKVEGKLEELLKKREKIDAIIFDPPRKGIEESVLHSVAKTGINEIVYISCNPSTFARDANVLNEIGYDLLKVQPVDMFPQTSHIEVVGKFVKRT</sequence>
<dbReference type="SUPFAM" id="SSF53335">
    <property type="entry name" value="S-adenosyl-L-methionine-dependent methyltransferases"/>
    <property type="match status" value="1"/>
</dbReference>
<evidence type="ECO:0000259" key="6">
    <source>
        <dbReference type="PROSITE" id="PS50926"/>
    </source>
</evidence>
<dbReference type="STRING" id="572544.Ilyop_1277"/>
<dbReference type="NCBIfam" id="TIGR00479">
    <property type="entry name" value="rumA"/>
    <property type="match status" value="1"/>
</dbReference>
<feature type="binding site" evidence="4">
    <location>
        <position position="382"/>
    </location>
    <ligand>
        <name>S-adenosyl-L-methionine</name>
        <dbReference type="ChEBI" id="CHEBI:59789"/>
    </ligand>
</feature>
<dbReference type="InterPro" id="IPR029063">
    <property type="entry name" value="SAM-dependent_MTases_sf"/>
</dbReference>
<dbReference type="PANTHER" id="PTHR11061">
    <property type="entry name" value="RNA M5U METHYLTRANSFERASE"/>
    <property type="match status" value="1"/>
</dbReference>
<dbReference type="PROSITE" id="PS51687">
    <property type="entry name" value="SAM_MT_RNA_M5U"/>
    <property type="match status" value="1"/>
</dbReference>
<dbReference type="PANTHER" id="PTHR11061:SF30">
    <property type="entry name" value="TRNA (URACIL(54)-C(5))-METHYLTRANSFERASE"/>
    <property type="match status" value="1"/>
</dbReference>
<evidence type="ECO:0000256" key="2">
    <source>
        <dbReference type="ARBA" id="ARBA00022679"/>
    </source>
</evidence>
<dbReference type="InterPro" id="IPR002792">
    <property type="entry name" value="TRAM_dom"/>
</dbReference>
<dbReference type="InterPro" id="IPR030391">
    <property type="entry name" value="MeTrfase_TrmA_CS"/>
</dbReference>
<dbReference type="eggNOG" id="COG2265">
    <property type="taxonomic scope" value="Bacteria"/>
</dbReference>
<organism evidence="7 8">
    <name type="scientific">Ilyobacter polytropus (strain ATCC 51220 / DSM 2926 / LMG 16218 / CuHBu1)</name>
    <dbReference type="NCBI Taxonomy" id="572544"/>
    <lineage>
        <taxon>Bacteria</taxon>
        <taxon>Fusobacteriati</taxon>
        <taxon>Fusobacteriota</taxon>
        <taxon>Fusobacteriia</taxon>
        <taxon>Fusobacteriales</taxon>
        <taxon>Fusobacteriaceae</taxon>
        <taxon>Ilyobacter</taxon>
    </lineage>
</organism>
<dbReference type="FunFam" id="2.40.50.1070:FF:000003">
    <property type="entry name" value="23S rRNA (Uracil-5-)-methyltransferase RumA"/>
    <property type="match status" value="1"/>
</dbReference>
<evidence type="ECO:0000256" key="5">
    <source>
        <dbReference type="PROSITE-ProRule" id="PRU10015"/>
    </source>
</evidence>
<dbReference type="PROSITE" id="PS01231">
    <property type="entry name" value="TRMA_2"/>
    <property type="match status" value="1"/>
</dbReference>
<dbReference type="FunFam" id="3.40.50.150:FF:000009">
    <property type="entry name" value="23S rRNA (Uracil(1939)-C(5))-methyltransferase RlmD"/>
    <property type="match status" value="1"/>
</dbReference>
<dbReference type="GO" id="GO:0070475">
    <property type="term" value="P:rRNA base methylation"/>
    <property type="evidence" value="ECO:0007669"/>
    <property type="project" value="TreeGrafter"/>
</dbReference>
<feature type="binding site" evidence="4">
    <location>
        <position position="334"/>
    </location>
    <ligand>
        <name>S-adenosyl-L-methionine</name>
        <dbReference type="ChEBI" id="CHEBI:59789"/>
    </ligand>
</feature>
<name>E3H9E9_ILYPC</name>
<dbReference type="Proteomes" id="UP000006875">
    <property type="component" value="Chromosome"/>
</dbReference>
<keyword evidence="8" id="KW-1185">Reference proteome</keyword>
<comment type="similarity">
    <text evidence="4">Belongs to the class I-like SAM-binding methyltransferase superfamily. RNA M5U methyltransferase family.</text>
</comment>
<dbReference type="CDD" id="cd02440">
    <property type="entry name" value="AdoMet_MTases"/>
    <property type="match status" value="1"/>
</dbReference>
<dbReference type="InterPro" id="IPR010280">
    <property type="entry name" value="U5_MeTrfase_fam"/>
</dbReference>
<dbReference type="Pfam" id="PF01938">
    <property type="entry name" value="TRAM"/>
    <property type="match status" value="1"/>
</dbReference>
<feature type="binding site" evidence="4">
    <location>
        <position position="284"/>
    </location>
    <ligand>
        <name>S-adenosyl-L-methionine</name>
        <dbReference type="ChEBI" id="CHEBI:59789"/>
    </ligand>
</feature>